<reference evidence="1" key="1">
    <citation type="submission" date="2022-06" db="EMBL/GenBank/DDBJ databases">
        <title>Novel species in genus nocardia.</title>
        <authorList>
            <person name="Li F."/>
        </authorList>
    </citation>
    <scope>NUCLEOTIDE SEQUENCE</scope>
    <source>
        <strain evidence="1">CDC141</strain>
    </source>
</reference>
<name>A0A9X2E7D4_9NOCA</name>
<dbReference type="Proteomes" id="UP001139157">
    <property type="component" value="Unassembled WGS sequence"/>
</dbReference>
<dbReference type="EMBL" id="JAMRXG010000006">
    <property type="protein sequence ID" value="MCM6774981.1"/>
    <property type="molecule type" value="Genomic_DNA"/>
</dbReference>
<evidence type="ECO:0000313" key="1">
    <source>
        <dbReference type="EMBL" id="MCM6774981.1"/>
    </source>
</evidence>
<dbReference type="AlphaFoldDB" id="A0A9X2E7D4"/>
<dbReference type="RefSeq" id="WP_251912898.1">
    <property type="nucleotide sequence ID" value="NZ_JAMRXG010000006.1"/>
</dbReference>
<organism evidence="1 2">
    <name type="scientific">Nocardia pulmonis</name>
    <dbReference type="NCBI Taxonomy" id="2951408"/>
    <lineage>
        <taxon>Bacteria</taxon>
        <taxon>Bacillati</taxon>
        <taxon>Actinomycetota</taxon>
        <taxon>Actinomycetes</taxon>
        <taxon>Mycobacteriales</taxon>
        <taxon>Nocardiaceae</taxon>
        <taxon>Nocardia</taxon>
    </lineage>
</organism>
<accession>A0A9X2E7D4</accession>
<proteinExistence type="predicted"/>
<gene>
    <name evidence="1" type="ORF">NDR86_16010</name>
</gene>
<evidence type="ECO:0000313" key="2">
    <source>
        <dbReference type="Proteomes" id="UP001139157"/>
    </source>
</evidence>
<protein>
    <submittedName>
        <fullName evidence="1">Uncharacterized protein</fullName>
    </submittedName>
</protein>
<sequence>MADRAITLIGFVVESLRLAFSENSATPPLGGGSPHVRFFAGDSLPLAAWAGHSASCDCADPMLWVRVVRRFRTATLPNEEPGEISGCAIPRAITIEAGVMRCAVVAAEPPWDELEREALVQLDDSHRVDAALCRAMQCAERENAAQSTLLAAGEPFGPEGGVIAWTQWAHAQLAG</sequence>
<keyword evidence="2" id="KW-1185">Reference proteome</keyword>
<comment type="caution">
    <text evidence="1">The sequence shown here is derived from an EMBL/GenBank/DDBJ whole genome shotgun (WGS) entry which is preliminary data.</text>
</comment>